<dbReference type="PROSITE" id="PS51186">
    <property type="entry name" value="GNAT"/>
    <property type="match status" value="1"/>
</dbReference>
<name>C0CPH1_BLAHS</name>
<keyword evidence="3" id="KW-1185">Reference proteome</keyword>
<dbReference type="Gene3D" id="3.40.630.30">
    <property type="match status" value="1"/>
</dbReference>
<organism evidence="2 3">
    <name type="scientific">Blautia hydrogenotrophica (strain DSM 10507 / JCM 14656 / S5a33)</name>
    <name type="common">Ruminococcus hydrogenotrophicus</name>
    <dbReference type="NCBI Taxonomy" id="476272"/>
    <lineage>
        <taxon>Bacteria</taxon>
        <taxon>Bacillati</taxon>
        <taxon>Bacillota</taxon>
        <taxon>Clostridia</taxon>
        <taxon>Lachnospirales</taxon>
        <taxon>Lachnospiraceae</taxon>
        <taxon>Blautia</taxon>
    </lineage>
</organism>
<dbReference type="EMBL" id="ACBZ01000153">
    <property type="protein sequence ID" value="EEG48331.1"/>
    <property type="molecule type" value="Genomic_DNA"/>
</dbReference>
<protein>
    <recommendedName>
        <fullName evidence="1">N-acetyltransferase domain-containing protein</fullName>
    </recommendedName>
</protein>
<dbReference type="eggNOG" id="COG0456">
    <property type="taxonomic scope" value="Bacteria"/>
</dbReference>
<evidence type="ECO:0000313" key="3">
    <source>
        <dbReference type="Proteomes" id="UP000003100"/>
    </source>
</evidence>
<dbReference type="PATRIC" id="fig|476272.21.peg.902"/>
<accession>C0CPH1</accession>
<dbReference type="Proteomes" id="UP000003100">
    <property type="component" value="Unassembled WGS sequence"/>
</dbReference>
<dbReference type="InterPro" id="IPR056935">
    <property type="entry name" value="Rv0428c-like_C"/>
</dbReference>
<evidence type="ECO:0000259" key="1">
    <source>
        <dbReference type="PROSITE" id="PS51186"/>
    </source>
</evidence>
<sequence length="250" mass="28912">MIDYIKTIEDLSLNAWPSHQMQIYDGWILRFSYFYTHRTNCVEQIGPSSLPFEEKIRYCEEIYRYWNTPCIFKITPLLPTAFDLMLEELGYEIEHVTEVKSMNLCQFVSKPIKVDVQISTKITPEWLETLFALKHTTNSTHRLIVPTMYAAIPKKTLAASILVDGKIRAIGLGILDRDHIGLYAINVDAKFRCHHLGRAVCQEILKAGIQEGAKKAYLQVVPDNLAAKNLYRSLGFQDTYTHWFRSKSLY</sequence>
<feature type="domain" description="N-acetyltransferase" evidence="1">
    <location>
        <begin position="120"/>
        <end position="250"/>
    </location>
</feature>
<dbReference type="InterPro" id="IPR000182">
    <property type="entry name" value="GNAT_dom"/>
</dbReference>
<dbReference type="GO" id="GO:0016747">
    <property type="term" value="F:acyltransferase activity, transferring groups other than amino-acyl groups"/>
    <property type="evidence" value="ECO:0007669"/>
    <property type="project" value="InterPro"/>
</dbReference>
<comment type="caution">
    <text evidence="2">The sequence shown here is derived from an EMBL/GenBank/DDBJ whole genome shotgun (WGS) entry which is preliminary data.</text>
</comment>
<dbReference type="GeneID" id="86822661"/>
<dbReference type="Pfam" id="PF24553">
    <property type="entry name" value="Rv0428c_C"/>
    <property type="match status" value="1"/>
</dbReference>
<dbReference type="HOGENOM" id="CLU_048109_0_1_9"/>
<dbReference type="SUPFAM" id="SSF55729">
    <property type="entry name" value="Acyl-CoA N-acyltransferases (Nat)"/>
    <property type="match status" value="1"/>
</dbReference>
<dbReference type="InterPro" id="IPR016181">
    <property type="entry name" value="Acyl_CoA_acyltransferase"/>
</dbReference>
<proteinExistence type="predicted"/>
<reference evidence="2 3" key="1">
    <citation type="submission" date="2009-01" db="EMBL/GenBank/DDBJ databases">
        <authorList>
            <person name="Fulton L."/>
            <person name="Clifton S."/>
            <person name="Fulton B."/>
            <person name="Xu J."/>
            <person name="Minx P."/>
            <person name="Pepin K.H."/>
            <person name="Johnson M."/>
            <person name="Bhonagiri V."/>
            <person name="Nash W.E."/>
            <person name="Mardis E.R."/>
            <person name="Wilson R.K."/>
        </authorList>
    </citation>
    <scope>NUCLEOTIDE SEQUENCE [LARGE SCALE GENOMIC DNA]</scope>
    <source>
        <strain evidence="3">DSM 10507 / JCM 14656 / S5a33</strain>
    </source>
</reference>
<evidence type="ECO:0000313" key="2">
    <source>
        <dbReference type="EMBL" id="EEG48331.1"/>
    </source>
</evidence>
<reference evidence="2 3" key="2">
    <citation type="submission" date="2009-02" db="EMBL/GenBank/DDBJ databases">
        <title>Draft genome sequence of Blautia hydrogenotrophica DSM 10507 (Ruminococcus hydrogenotrophicus DSM 10507).</title>
        <authorList>
            <person name="Sudarsanam P."/>
            <person name="Ley R."/>
            <person name="Guruge J."/>
            <person name="Turnbaugh P.J."/>
            <person name="Mahowald M."/>
            <person name="Liep D."/>
            <person name="Gordon J."/>
        </authorList>
    </citation>
    <scope>NUCLEOTIDE SEQUENCE [LARGE SCALE GENOMIC DNA]</scope>
    <source>
        <strain evidence="3">DSM 10507 / JCM 14656 / S5a33</strain>
    </source>
</reference>
<dbReference type="AlphaFoldDB" id="C0CPH1"/>
<dbReference type="RefSeq" id="WP_005950406.1">
    <property type="nucleotide sequence ID" value="NZ_CP136423.1"/>
</dbReference>
<gene>
    <name evidence="2" type="ORF">RUMHYD_02772</name>
</gene>